<dbReference type="SMART" id="SM00900">
    <property type="entry name" value="FMN_bind"/>
    <property type="match status" value="1"/>
</dbReference>
<sequence length="194" mass="20845">MRDLVKMVVVLTVICSASGLVLSYVNEATKEPREYQLLKYVKGPSIKAVLPEGYENDPITDKIVFKMGTDEKGHPVEKTIFPAKKGGKIVALAYDSAAPGYHGNIAVMIGVDLEGKLTGVSIMTHTETPGLGARVEEPQFTQQFAGLTLSEELNLSTRGGRIDGISGATLSSNGVVNAVRQALEQFPKIKEEVL</sequence>
<evidence type="ECO:0000256" key="4">
    <source>
        <dbReference type="ARBA" id="ARBA00022643"/>
    </source>
</evidence>
<evidence type="ECO:0000313" key="9">
    <source>
        <dbReference type="Proteomes" id="UP000184076"/>
    </source>
</evidence>
<dbReference type="NCBIfam" id="NF045876">
    <property type="entry name" value="RnfG_DVU2794"/>
    <property type="match status" value="1"/>
</dbReference>
<keyword evidence="3 6" id="KW-0285">Flavoprotein</keyword>
<evidence type="ECO:0000259" key="7">
    <source>
        <dbReference type="SMART" id="SM00900"/>
    </source>
</evidence>
<comment type="similarity">
    <text evidence="6">Belongs to the RnfG family.</text>
</comment>
<dbReference type="OrthoDB" id="9787579at2"/>
<comment type="function">
    <text evidence="6">Part of a membrane-bound complex that couples electron transfer with translocation of ions across the membrane.</text>
</comment>
<protein>
    <recommendedName>
        <fullName evidence="6">Ion-translocating oxidoreductase complex subunit G</fullName>
        <ecNumber evidence="6">7.-.-.-</ecNumber>
    </recommendedName>
    <alternativeName>
        <fullName evidence="6">Rnf electron transport complex subunit G</fullName>
    </alternativeName>
</protein>
<accession>A0A1M5EK73</accession>
<dbReference type="GO" id="GO:0009055">
    <property type="term" value="F:electron transfer activity"/>
    <property type="evidence" value="ECO:0007669"/>
    <property type="project" value="InterPro"/>
</dbReference>
<evidence type="ECO:0000256" key="3">
    <source>
        <dbReference type="ARBA" id="ARBA00022630"/>
    </source>
</evidence>
<dbReference type="EMBL" id="FQVB01000027">
    <property type="protein sequence ID" value="SHF79668.1"/>
    <property type="molecule type" value="Genomic_DNA"/>
</dbReference>
<evidence type="ECO:0000256" key="5">
    <source>
        <dbReference type="ARBA" id="ARBA00022982"/>
    </source>
</evidence>
<dbReference type="PANTHER" id="PTHR36118:SF1">
    <property type="entry name" value="ION-TRANSLOCATING OXIDOREDUCTASE COMPLEX SUBUNIT G"/>
    <property type="match status" value="1"/>
</dbReference>
<comment type="subcellular location">
    <subcellularLocation>
        <location evidence="6">Cell membrane</location>
        <topology evidence="6">Single-pass membrane protein</topology>
    </subcellularLocation>
</comment>
<keyword evidence="9" id="KW-1185">Reference proteome</keyword>
<feature type="modified residue" description="FMN phosphoryl threonine" evidence="6">
    <location>
        <position position="169"/>
    </location>
</feature>
<dbReference type="NCBIfam" id="TIGR01947">
    <property type="entry name" value="rnfG"/>
    <property type="match status" value="1"/>
</dbReference>
<keyword evidence="6" id="KW-1278">Translocase</keyword>
<name>A0A1M5EK73_9BACT</name>
<dbReference type="GO" id="GO:0022900">
    <property type="term" value="P:electron transport chain"/>
    <property type="evidence" value="ECO:0007669"/>
    <property type="project" value="UniProtKB-UniRule"/>
</dbReference>
<comment type="subunit">
    <text evidence="6">The complex is composed of six subunits: RnfA, RnfB, RnfC, RnfD, RnfE and RnfG.</text>
</comment>
<evidence type="ECO:0000256" key="2">
    <source>
        <dbReference type="ARBA" id="ARBA00022553"/>
    </source>
</evidence>
<dbReference type="PANTHER" id="PTHR36118">
    <property type="entry name" value="ION-TRANSLOCATING OXIDOREDUCTASE COMPLEX SUBUNIT G"/>
    <property type="match status" value="1"/>
</dbReference>
<comment type="cofactor">
    <cofactor evidence="6">
        <name>FMN</name>
        <dbReference type="ChEBI" id="CHEBI:58210"/>
    </cofactor>
</comment>
<dbReference type="STRING" id="1121391.SAMN02745206_02680"/>
<dbReference type="HAMAP" id="MF_00479">
    <property type="entry name" value="RsxG_RnfG"/>
    <property type="match status" value="1"/>
</dbReference>
<organism evidence="8 9">
    <name type="scientific">Desulfacinum infernum DSM 9756</name>
    <dbReference type="NCBI Taxonomy" id="1121391"/>
    <lineage>
        <taxon>Bacteria</taxon>
        <taxon>Pseudomonadati</taxon>
        <taxon>Thermodesulfobacteriota</taxon>
        <taxon>Syntrophobacteria</taxon>
        <taxon>Syntrophobacterales</taxon>
        <taxon>Syntrophobacteraceae</taxon>
        <taxon>Desulfacinum</taxon>
    </lineage>
</organism>
<dbReference type="Proteomes" id="UP000184076">
    <property type="component" value="Unassembled WGS sequence"/>
</dbReference>
<evidence type="ECO:0000313" key="8">
    <source>
        <dbReference type="EMBL" id="SHF79668.1"/>
    </source>
</evidence>
<reference evidence="9" key="1">
    <citation type="submission" date="2016-11" db="EMBL/GenBank/DDBJ databases">
        <authorList>
            <person name="Varghese N."/>
            <person name="Submissions S."/>
        </authorList>
    </citation>
    <scope>NUCLEOTIDE SEQUENCE [LARGE SCALE GENOMIC DNA]</scope>
    <source>
        <strain evidence="9">DSM 9756</strain>
    </source>
</reference>
<proteinExistence type="inferred from homology"/>
<keyword evidence="2 6" id="KW-0597">Phosphoprotein</keyword>
<keyword evidence="6" id="KW-0812">Transmembrane</keyword>
<dbReference type="AlphaFoldDB" id="A0A1M5EK73"/>
<keyword evidence="4 6" id="KW-0288">FMN</keyword>
<dbReference type="InterPro" id="IPR007329">
    <property type="entry name" value="FMN-bd"/>
</dbReference>
<keyword evidence="5 6" id="KW-0249">Electron transport</keyword>
<evidence type="ECO:0000256" key="6">
    <source>
        <dbReference type="HAMAP-Rule" id="MF_00479"/>
    </source>
</evidence>
<dbReference type="Gene3D" id="3.90.1010.20">
    <property type="match status" value="1"/>
</dbReference>
<dbReference type="GO" id="GO:0010181">
    <property type="term" value="F:FMN binding"/>
    <property type="evidence" value="ECO:0007669"/>
    <property type="project" value="InterPro"/>
</dbReference>
<feature type="domain" description="FMN-binding" evidence="7">
    <location>
        <begin position="100"/>
        <end position="186"/>
    </location>
</feature>
<evidence type="ECO:0000256" key="1">
    <source>
        <dbReference type="ARBA" id="ARBA00022448"/>
    </source>
</evidence>
<keyword evidence="6" id="KW-1133">Transmembrane helix</keyword>
<keyword evidence="6" id="KW-1003">Cell membrane</keyword>
<dbReference type="PIRSF" id="PIRSF006091">
    <property type="entry name" value="E_trnsport_RnfG"/>
    <property type="match status" value="1"/>
</dbReference>
<dbReference type="GO" id="GO:0005886">
    <property type="term" value="C:plasma membrane"/>
    <property type="evidence" value="ECO:0007669"/>
    <property type="project" value="UniProtKB-SubCell"/>
</dbReference>
<keyword evidence="6" id="KW-0472">Membrane</keyword>
<dbReference type="EC" id="7.-.-.-" evidence="6"/>
<dbReference type="Pfam" id="PF04205">
    <property type="entry name" value="FMN_bind"/>
    <property type="match status" value="1"/>
</dbReference>
<dbReference type="InterPro" id="IPR010209">
    <property type="entry name" value="Ion_transpt_RnfG/RsxG"/>
</dbReference>
<gene>
    <name evidence="6" type="primary">rnfG</name>
    <name evidence="8" type="ORF">SAMN02745206_02680</name>
</gene>
<dbReference type="RefSeq" id="WP_073040300.1">
    <property type="nucleotide sequence ID" value="NZ_FQVB01000027.1"/>
</dbReference>
<keyword evidence="1 6" id="KW-0813">Transport</keyword>